<comment type="caution">
    <text evidence="2">The sequence shown here is derived from an EMBL/GenBank/DDBJ whole genome shotgun (WGS) entry which is preliminary data.</text>
</comment>
<evidence type="ECO:0000313" key="2">
    <source>
        <dbReference type="EMBL" id="MFD1544769.1"/>
    </source>
</evidence>
<evidence type="ECO:0000256" key="1">
    <source>
        <dbReference type="SAM" id="Phobius"/>
    </source>
</evidence>
<keyword evidence="1" id="KW-1133">Transmembrane helix</keyword>
<feature type="transmembrane region" description="Helical" evidence="1">
    <location>
        <begin position="64"/>
        <end position="86"/>
    </location>
</feature>
<reference evidence="3" key="1">
    <citation type="journal article" date="2019" name="Int. J. Syst. Evol. Microbiol.">
        <title>The Global Catalogue of Microorganisms (GCM) 10K type strain sequencing project: providing services to taxonomists for standard genome sequencing and annotation.</title>
        <authorList>
            <consortium name="The Broad Institute Genomics Platform"/>
            <consortium name="The Broad Institute Genome Sequencing Center for Infectious Disease"/>
            <person name="Wu L."/>
            <person name="Ma J."/>
        </authorList>
    </citation>
    <scope>NUCLEOTIDE SEQUENCE [LARGE SCALE GENOMIC DNA]</scope>
    <source>
        <strain evidence="3">CGMCC 1.15399</strain>
    </source>
</reference>
<keyword evidence="3" id="KW-1185">Reference proteome</keyword>
<proteinExistence type="predicted"/>
<dbReference type="RefSeq" id="WP_219529494.1">
    <property type="nucleotide sequence ID" value="NZ_JAHKRM010000006.1"/>
</dbReference>
<keyword evidence="1" id="KW-0472">Membrane</keyword>
<feature type="transmembrane region" description="Helical" evidence="1">
    <location>
        <begin position="20"/>
        <end position="44"/>
    </location>
</feature>
<feature type="transmembrane region" description="Helical" evidence="1">
    <location>
        <begin position="98"/>
        <end position="120"/>
    </location>
</feature>
<sequence>MIAPSPPADRTTSPSGTSVVLTSVLAVVIWLAGFIAWMGVSILGEKACALNSYQIEDCDAVSTWGTVTLSTWLLAPIGCAVLLALLSAVPERHAGARLAALYAVPLVPLLVIVEAALAYAL</sequence>
<evidence type="ECO:0000313" key="3">
    <source>
        <dbReference type="Proteomes" id="UP001597097"/>
    </source>
</evidence>
<dbReference type="EMBL" id="JBHUCM010000044">
    <property type="protein sequence ID" value="MFD1544769.1"/>
    <property type="molecule type" value="Genomic_DNA"/>
</dbReference>
<dbReference type="Proteomes" id="UP001597097">
    <property type="component" value="Unassembled WGS sequence"/>
</dbReference>
<accession>A0ABW4GQQ3</accession>
<name>A0ABW4GQQ3_9ACTN</name>
<gene>
    <name evidence="2" type="ORF">ACFSJ0_47545</name>
</gene>
<protein>
    <recommendedName>
        <fullName evidence="4">Integral membrane protein</fullName>
    </recommendedName>
</protein>
<keyword evidence="1" id="KW-0812">Transmembrane</keyword>
<organism evidence="2 3">
    <name type="scientific">Nonomuraea guangzhouensis</name>
    <dbReference type="NCBI Taxonomy" id="1291555"/>
    <lineage>
        <taxon>Bacteria</taxon>
        <taxon>Bacillati</taxon>
        <taxon>Actinomycetota</taxon>
        <taxon>Actinomycetes</taxon>
        <taxon>Streptosporangiales</taxon>
        <taxon>Streptosporangiaceae</taxon>
        <taxon>Nonomuraea</taxon>
    </lineage>
</organism>
<evidence type="ECO:0008006" key="4">
    <source>
        <dbReference type="Google" id="ProtNLM"/>
    </source>
</evidence>